<sequence length="492" mass="57997">MLNNPSSAQILLDKYEIKHHREKDPIYIPRELSNSDKETIICNYIDSEDPSLNYLRLITNIQSNKDKLEISPKTILKSKRKVEELEKQFFKDNSGMEIETTVIFSKSQDEEVLLNFEGQSISASYSTKWIERNTDYATLLNNFIFLFEFVDKQMRCTLANKSSEMGVFEQLLLTSSQNAYNKGFAFEQKDAFSLLQMAGYYSHLFSIGIRLEEVIEWFFENYLANEFDEHNFKVTMPSANSTFLEKCTNIMPALESVLKQFTLYVEEGHIDFELLEIRSEHLIYKNIPSIVDKKYVYGSGSEFNSVTFLLFSDQSGLGYHGKFKEKYNNFFELLFNEKLKLSEIANYNVSNVNWLIDLKYLSVDKDEYVVFNNKQLIFILKDLYLNDVISYWKYSKFSRTIIDDLEKRNVVEIESSLFSRPEQDYINYTLNKSQFNNGLDLRNKYSHTQPNSGEDERIHNQNYLIFLRLFIIAIIKINDDFCTYKEVEDKRE</sequence>
<proteinExistence type="predicted"/>
<name>A0A6N8F045_PAEMA</name>
<reference evidence="1 2" key="1">
    <citation type="submission" date="2019-11" db="EMBL/GenBank/DDBJ databases">
        <title>Draft genome sequences of five Paenibacillus species of dairy origin.</title>
        <authorList>
            <person name="Olajide A.M."/>
            <person name="Chen S."/>
            <person name="Lapointe G."/>
        </authorList>
    </citation>
    <scope>NUCLEOTIDE SEQUENCE [LARGE SCALE GENOMIC DNA]</scope>
    <source>
        <strain evidence="1 2">3CT49</strain>
    </source>
</reference>
<dbReference type="EMBL" id="WNZZ01000024">
    <property type="protein sequence ID" value="MUG25334.1"/>
    <property type="molecule type" value="Genomic_DNA"/>
</dbReference>
<organism evidence="1 2">
    <name type="scientific">Paenibacillus macerans</name>
    <name type="common">Bacillus macerans</name>
    <dbReference type="NCBI Taxonomy" id="44252"/>
    <lineage>
        <taxon>Bacteria</taxon>
        <taxon>Bacillati</taxon>
        <taxon>Bacillota</taxon>
        <taxon>Bacilli</taxon>
        <taxon>Bacillales</taxon>
        <taxon>Paenibacillaceae</taxon>
        <taxon>Paenibacillus</taxon>
    </lineage>
</organism>
<evidence type="ECO:0000313" key="2">
    <source>
        <dbReference type="Proteomes" id="UP000442469"/>
    </source>
</evidence>
<comment type="caution">
    <text evidence="1">The sequence shown here is derived from an EMBL/GenBank/DDBJ whole genome shotgun (WGS) entry which is preliminary data.</text>
</comment>
<protein>
    <submittedName>
        <fullName evidence="1">Uncharacterized protein</fullName>
    </submittedName>
</protein>
<dbReference type="Proteomes" id="UP000442469">
    <property type="component" value="Unassembled WGS sequence"/>
</dbReference>
<gene>
    <name evidence="1" type="ORF">GNQ08_23485</name>
</gene>
<evidence type="ECO:0000313" key="1">
    <source>
        <dbReference type="EMBL" id="MUG25334.1"/>
    </source>
</evidence>
<dbReference type="AlphaFoldDB" id="A0A6N8F045"/>
<accession>A0A6N8F045</accession>